<proteinExistence type="predicted"/>
<keyword evidence="1" id="KW-1185">Reference proteome</keyword>
<protein>
    <submittedName>
        <fullName evidence="2">Uncharacterized protein LOC106011538</fullName>
    </submittedName>
</protein>
<evidence type="ECO:0000313" key="1">
    <source>
        <dbReference type="Proteomes" id="UP000694888"/>
    </source>
</evidence>
<dbReference type="GeneID" id="106011538"/>
<organism evidence="1 2">
    <name type="scientific">Aplysia californica</name>
    <name type="common">California sea hare</name>
    <dbReference type="NCBI Taxonomy" id="6500"/>
    <lineage>
        <taxon>Eukaryota</taxon>
        <taxon>Metazoa</taxon>
        <taxon>Spiralia</taxon>
        <taxon>Lophotrochozoa</taxon>
        <taxon>Mollusca</taxon>
        <taxon>Gastropoda</taxon>
        <taxon>Heterobranchia</taxon>
        <taxon>Euthyneura</taxon>
        <taxon>Tectipleura</taxon>
        <taxon>Aplysiida</taxon>
        <taxon>Aplysioidea</taxon>
        <taxon>Aplysiidae</taxon>
        <taxon>Aplysia</taxon>
    </lineage>
</organism>
<reference evidence="2" key="1">
    <citation type="submission" date="2025-08" db="UniProtKB">
        <authorList>
            <consortium name="RefSeq"/>
        </authorList>
    </citation>
    <scope>IDENTIFICATION</scope>
</reference>
<dbReference type="RefSeq" id="XP_012937031.1">
    <property type="nucleotide sequence ID" value="XM_013081577.1"/>
</dbReference>
<name>A0ABM0ZYA9_APLCA</name>
<dbReference type="Proteomes" id="UP000694888">
    <property type="component" value="Unplaced"/>
</dbReference>
<evidence type="ECO:0000313" key="2">
    <source>
        <dbReference type="RefSeq" id="XP_012937031.1"/>
    </source>
</evidence>
<gene>
    <name evidence="2" type="primary">LOC106011538</name>
</gene>
<sequence length="115" mass="12999">MHVQGETTQIPIGDCVGRDEELRTTVNNLARQMMLQQLFVEEKSRSDGDSGLKSIRLSNDGTQPYYANSHVSWSVAAIHDHPDHMNTVGMGELLAVLNGVEFRTRHNDYTLYKPR</sequence>
<accession>A0ABM0ZYA9</accession>